<dbReference type="AlphaFoldDB" id="A0ABD3NZC5"/>
<evidence type="ECO:0000256" key="1">
    <source>
        <dbReference type="ARBA" id="ARBA00022737"/>
    </source>
</evidence>
<proteinExistence type="predicted"/>
<sequence>MTFIVSPIEFASHRCCALILLFLVVPNVSAFTRPIPAFRQNESNYLWRKRYHTQPQLHSASNSHSDAKDAQSRLLEKATPSHDAQPQIHPDPLNLSQKYLSSATPYNKDIARTLFPHLFFSLHHYQNNATNREQRGPSIDSNMCRYPTRPSPFNDPTSAQTSERMLRRMMENRYQSDGRTACPDAKTFELVAGAFGRLRYQNSPREAAMHVNVQRHGEIFMPVTWAEEPKINPHHRSNMEDGWNYKQIVFSNHTARSAMEKVVMTPQIKLQEIAQMQLQLCHYEGWPQELCPSVEVYNRILKRLGTDNTLMPGDAEAAWRIFQLMQSPLPRAKANCMVCAPNAMTCCHVIRVLSLHRPVAAVGSTANVHSSNKRFSTPPAMLQSWEELCNELNIETSNSVIPRNASTDWFLEEAEKVVDILKRHLSDMPTTLREDCCRDDVTNILSRSISCLLEGWGKFAVTCSVEQSDASNSDNTCDKNGSLRKHSLEHREKAINRAQELLCFLEELSDGEDKSVHIPSSSHASVILALSVSNHPSAAYRAEQILRRMIEKYKTLANFDPKDISTAFSACIAAYTKNNDAPKAESILYQMIDLYDSSVLGDEFVPDSRAYGTCIAAWAKYDPAITGLKMNGRAPFSRPLSRQQRIQNADRAEAILAELERLAERETAKGNREFQLHATSYNIVIHARVQTVHSSSRKEYSNKNDFFDNDASNEQAIFRAMSLLNHMEYDMHVTPDSFTYSILLNAWVQHSRPGNEIAADRAEELLRRKIQSSDVDTPCCCDSEEGCWPNVKHYSAVLKAHAKTKSAGGAKKALALLSEMETFYANANVIPNDVKECYDEDTATKYHIETREAAKPDLICYGIVMDAFANSRLPEAGAISYRLLGALESKYESGDFSMKPNTRIYTAVIQSLIHSQFVGSIGDLKDAPAHRWINNAQVAMHILERMKNNNVSPNSFTYNYIINCAAECKSDKSSEARASFEVAVRAFQELRCLGCDNEAENMHRDACPDSFTYAFMMKACNNLLPIGSSLHTKTLTHTFRECCRRGYLNNAVLDRLYNGLSCEKHFFEIIGTSPSQSSSGRRKEFSFDIQDLPQSWSRNVKKNEDRSSVTDKTLKWNKGVELVSLPNRSFS</sequence>
<accession>A0ABD3NZC5</accession>
<feature type="compositionally biased region" description="Basic and acidic residues" evidence="3">
    <location>
        <begin position="65"/>
        <end position="80"/>
    </location>
</feature>
<feature type="chain" id="PRO_5044840523" evidence="4">
    <location>
        <begin position="31"/>
        <end position="1131"/>
    </location>
</feature>
<feature type="signal peptide" evidence="4">
    <location>
        <begin position="1"/>
        <end position="30"/>
    </location>
</feature>
<dbReference type="Proteomes" id="UP001516023">
    <property type="component" value="Unassembled WGS sequence"/>
</dbReference>
<gene>
    <name evidence="5" type="ORF">HJC23_004513</name>
</gene>
<keyword evidence="2" id="KW-0175">Coiled coil</keyword>
<keyword evidence="6" id="KW-1185">Reference proteome</keyword>
<keyword evidence="1" id="KW-0677">Repeat</keyword>
<evidence type="ECO:0000313" key="5">
    <source>
        <dbReference type="EMBL" id="KAL3780526.1"/>
    </source>
</evidence>
<dbReference type="InterPro" id="IPR011990">
    <property type="entry name" value="TPR-like_helical_dom_sf"/>
</dbReference>
<name>A0ABD3NZC5_9STRA</name>
<reference evidence="5 6" key="1">
    <citation type="journal article" date="2020" name="G3 (Bethesda)">
        <title>Improved Reference Genome for Cyclotella cryptica CCMP332, a Model for Cell Wall Morphogenesis, Salinity Adaptation, and Lipid Production in Diatoms (Bacillariophyta).</title>
        <authorList>
            <person name="Roberts W.R."/>
            <person name="Downey K.M."/>
            <person name="Ruck E.C."/>
            <person name="Traller J.C."/>
            <person name="Alverson A.J."/>
        </authorList>
    </citation>
    <scope>NUCLEOTIDE SEQUENCE [LARGE SCALE GENOMIC DNA]</scope>
    <source>
        <strain evidence="5 6">CCMP332</strain>
    </source>
</reference>
<dbReference type="InterPro" id="IPR002885">
    <property type="entry name" value="PPR_rpt"/>
</dbReference>
<evidence type="ECO:0000256" key="4">
    <source>
        <dbReference type="SAM" id="SignalP"/>
    </source>
</evidence>
<dbReference type="PANTHER" id="PTHR47942">
    <property type="entry name" value="TETRATRICOPEPTIDE REPEAT (TPR)-LIKE SUPERFAMILY PROTEIN-RELATED"/>
    <property type="match status" value="1"/>
</dbReference>
<feature type="region of interest" description="Disordered" evidence="3">
    <location>
        <begin position="57"/>
        <end position="95"/>
    </location>
</feature>
<feature type="coiled-coil region" evidence="2">
    <location>
        <begin position="642"/>
        <end position="669"/>
    </location>
</feature>
<dbReference type="PANTHER" id="PTHR47942:SF63">
    <property type="entry name" value="PENTATRICOPEPTIDE REPEAT-CONTAINING PROTEIN"/>
    <property type="match status" value="1"/>
</dbReference>
<keyword evidence="4" id="KW-0732">Signal</keyword>
<evidence type="ECO:0000256" key="2">
    <source>
        <dbReference type="SAM" id="Coils"/>
    </source>
</evidence>
<dbReference type="Gene3D" id="1.25.40.10">
    <property type="entry name" value="Tetratricopeptide repeat domain"/>
    <property type="match status" value="3"/>
</dbReference>
<dbReference type="Pfam" id="PF13812">
    <property type="entry name" value="PPR_3"/>
    <property type="match status" value="1"/>
</dbReference>
<protein>
    <submittedName>
        <fullName evidence="5">Uncharacterized protein</fullName>
    </submittedName>
</protein>
<organism evidence="5 6">
    <name type="scientific">Cyclotella cryptica</name>
    <dbReference type="NCBI Taxonomy" id="29204"/>
    <lineage>
        <taxon>Eukaryota</taxon>
        <taxon>Sar</taxon>
        <taxon>Stramenopiles</taxon>
        <taxon>Ochrophyta</taxon>
        <taxon>Bacillariophyta</taxon>
        <taxon>Coscinodiscophyceae</taxon>
        <taxon>Thalassiosirophycidae</taxon>
        <taxon>Stephanodiscales</taxon>
        <taxon>Stephanodiscaceae</taxon>
        <taxon>Cyclotella</taxon>
    </lineage>
</organism>
<comment type="caution">
    <text evidence="5">The sequence shown here is derived from an EMBL/GenBank/DDBJ whole genome shotgun (WGS) entry which is preliminary data.</text>
</comment>
<evidence type="ECO:0000256" key="3">
    <source>
        <dbReference type="SAM" id="MobiDB-lite"/>
    </source>
</evidence>
<dbReference type="InterPro" id="IPR051222">
    <property type="entry name" value="PPR/CCM1_RNA-binding"/>
</dbReference>
<evidence type="ECO:0000313" key="6">
    <source>
        <dbReference type="Proteomes" id="UP001516023"/>
    </source>
</evidence>
<dbReference type="EMBL" id="JABMIG020000347">
    <property type="protein sequence ID" value="KAL3780526.1"/>
    <property type="molecule type" value="Genomic_DNA"/>
</dbReference>